<keyword evidence="1" id="KW-1133">Transmembrane helix</keyword>
<dbReference type="RefSeq" id="WP_078925902.1">
    <property type="nucleotide sequence ID" value="NZ_FUXB01000006.1"/>
</dbReference>
<sequence>MNSFSPLIMACHWLTRLAWLNLAWIGFSLLGGGVFGIFPATVMVCVMLRRYLNGASKVTIKDMWEQYRQEFIASNQTGWLLVFPTFSVLWYVQWAVVDSDRVVAVLALSLVPVALLALITTYCALIMMSCYHTATIQARLYQALQLLKEEKMVVLGSLTVMGIGLLLAILMPVVSVFYSLSPALFTAIGLLWLKRDELKQHWHDV</sequence>
<evidence type="ECO:0000313" key="3">
    <source>
        <dbReference type="Proteomes" id="UP000190834"/>
    </source>
</evidence>
<protein>
    <submittedName>
        <fullName evidence="2">Uncharacterized membrane protein YesL</fullName>
    </submittedName>
</protein>
<feature type="transmembrane region" description="Helical" evidence="1">
    <location>
        <begin position="152"/>
        <end position="170"/>
    </location>
</feature>
<dbReference type="AlphaFoldDB" id="A0A1T4NY22"/>
<gene>
    <name evidence="2" type="ORF">SAMN02745782_01507</name>
</gene>
<feature type="transmembrane region" description="Helical" evidence="1">
    <location>
        <begin position="176"/>
        <end position="193"/>
    </location>
</feature>
<reference evidence="3" key="1">
    <citation type="submission" date="2017-02" db="EMBL/GenBank/DDBJ databases">
        <authorList>
            <person name="Varghese N."/>
            <person name="Submissions S."/>
        </authorList>
    </citation>
    <scope>NUCLEOTIDE SEQUENCE [LARGE SCALE GENOMIC DNA]</scope>
    <source>
        <strain evidence="3">DSM 19608</strain>
    </source>
</reference>
<dbReference type="GeneID" id="70581750"/>
<feature type="transmembrane region" description="Helical" evidence="1">
    <location>
        <begin position="78"/>
        <end position="96"/>
    </location>
</feature>
<dbReference type="Proteomes" id="UP000190834">
    <property type="component" value="Unassembled WGS sequence"/>
</dbReference>
<dbReference type="Pfam" id="PF04854">
    <property type="entry name" value="DUF624"/>
    <property type="match status" value="1"/>
</dbReference>
<dbReference type="OrthoDB" id="5906655at2"/>
<dbReference type="EMBL" id="FUXB01000006">
    <property type="protein sequence ID" value="SJZ83946.1"/>
    <property type="molecule type" value="Genomic_DNA"/>
</dbReference>
<feature type="transmembrane region" description="Helical" evidence="1">
    <location>
        <begin position="102"/>
        <end position="131"/>
    </location>
</feature>
<evidence type="ECO:0000256" key="1">
    <source>
        <dbReference type="SAM" id="Phobius"/>
    </source>
</evidence>
<dbReference type="InterPro" id="IPR006938">
    <property type="entry name" value="DUF624"/>
</dbReference>
<keyword evidence="3" id="KW-1185">Reference proteome</keyword>
<feature type="transmembrane region" description="Helical" evidence="1">
    <location>
        <begin position="22"/>
        <end position="48"/>
    </location>
</feature>
<proteinExistence type="predicted"/>
<keyword evidence="1" id="KW-0472">Membrane</keyword>
<dbReference type="STRING" id="1123491.SAMN02745782_01507"/>
<keyword evidence="1" id="KW-0812">Transmembrane</keyword>
<name>A0A1T4NY22_VIBCI</name>
<accession>A0A1T4NY22</accession>
<evidence type="ECO:0000313" key="2">
    <source>
        <dbReference type="EMBL" id="SJZ83946.1"/>
    </source>
</evidence>
<organism evidence="2 3">
    <name type="scientific">Vibrio cincinnatiensis DSM 19608</name>
    <dbReference type="NCBI Taxonomy" id="1123491"/>
    <lineage>
        <taxon>Bacteria</taxon>
        <taxon>Pseudomonadati</taxon>
        <taxon>Pseudomonadota</taxon>
        <taxon>Gammaproteobacteria</taxon>
        <taxon>Vibrionales</taxon>
        <taxon>Vibrionaceae</taxon>
        <taxon>Vibrio</taxon>
    </lineage>
</organism>